<dbReference type="EMBL" id="PDKM01000004">
    <property type="protein sequence ID" value="RXK09800.1"/>
    <property type="molecule type" value="Genomic_DNA"/>
</dbReference>
<keyword evidence="2" id="KW-0479">Metal-binding</keyword>
<evidence type="ECO:0000256" key="1">
    <source>
        <dbReference type="ARBA" id="ARBA00010587"/>
    </source>
</evidence>
<keyword evidence="8" id="KW-1185">Reference proteome</keyword>
<proteinExistence type="inferred from homology"/>
<dbReference type="Proteomes" id="UP000289193">
    <property type="component" value="Unassembled WGS sequence"/>
</dbReference>
<dbReference type="KEGG" id="hbv:ABIV_2629"/>
<evidence type="ECO:0000259" key="4">
    <source>
        <dbReference type="Pfam" id="PF01814"/>
    </source>
</evidence>
<dbReference type="AlphaFoldDB" id="A0AAX2A7I4"/>
<dbReference type="SUPFAM" id="SSF47188">
    <property type="entry name" value="Hemerythrin-like"/>
    <property type="match status" value="1"/>
</dbReference>
<protein>
    <submittedName>
        <fullName evidence="5">Hemerythrin</fullName>
    </submittedName>
</protein>
<dbReference type="PROSITE" id="PS00550">
    <property type="entry name" value="HEMERYTHRINS"/>
    <property type="match status" value="1"/>
</dbReference>
<evidence type="ECO:0000313" key="7">
    <source>
        <dbReference type="Proteomes" id="UP000253850"/>
    </source>
</evidence>
<evidence type="ECO:0000313" key="6">
    <source>
        <dbReference type="EMBL" id="RXK09800.1"/>
    </source>
</evidence>
<evidence type="ECO:0000256" key="3">
    <source>
        <dbReference type="ARBA" id="ARBA00023004"/>
    </source>
</evidence>
<name>A0AAX2A7I4_9BACT</name>
<dbReference type="InterPro" id="IPR012312">
    <property type="entry name" value="Hemerythrin-like"/>
</dbReference>
<evidence type="ECO:0000313" key="8">
    <source>
        <dbReference type="Proteomes" id="UP000289193"/>
    </source>
</evidence>
<dbReference type="Pfam" id="PF01814">
    <property type="entry name" value="Hemerythrin"/>
    <property type="match status" value="1"/>
</dbReference>
<feature type="domain" description="Hemerythrin-like" evidence="4">
    <location>
        <begin position="27"/>
        <end position="130"/>
    </location>
</feature>
<comment type="similarity">
    <text evidence="1">Belongs to the hemerythrin family.</text>
</comment>
<dbReference type="Proteomes" id="UP000253850">
    <property type="component" value="Chromosome"/>
</dbReference>
<gene>
    <name evidence="5" type="ORF">ABIV_2629</name>
    <name evidence="6" type="ORF">CRV05_08705</name>
</gene>
<dbReference type="RefSeq" id="WP_114840373.1">
    <property type="nucleotide sequence ID" value="NZ_CP031217.1"/>
</dbReference>
<dbReference type="CDD" id="cd12107">
    <property type="entry name" value="Hemerythrin"/>
    <property type="match status" value="1"/>
</dbReference>
<dbReference type="EMBL" id="CP031217">
    <property type="protein sequence ID" value="AXH13595.1"/>
    <property type="molecule type" value="Genomic_DNA"/>
</dbReference>
<keyword evidence="3" id="KW-0408">Iron</keyword>
<evidence type="ECO:0000313" key="5">
    <source>
        <dbReference type="EMBL" id="AXH13595.1"/>
    </source>
</evidence>
<dbReference type="Gene3D" id="1.20.120.50">
    <property type="entry name" value="Hemerythrin-like"/>
    <property type="match status" value="1"/>
</dbReference>
<dbReference type="InterPro" id="IPR016131">
    <property type="entry name" value="Haemerythrin_Fe_BS"/>
</dbReference>
<dbReference type="NCBIfam" id="TIGR02481">
    <property type="entry name" value="hemeryth_dom"/>
    <property type="match status" value="1"/>
</dbReference>
<dbReference type="GO" id="GO:0046872">
    <property type="term" value="F:metal ion binding"/>
    <property type="evidence" value="ECO:0007669"/>
    <property type="project" value="UniProtKB-KW"/>
</dbReference>
<dbReference type="InterPro" id="IPR012827">
    <property type="entry name" value="Hemerythrin_metal-bd"/>
</dbReference>
<organism evidence="6 8">
    <name type="scientific">Halarcobacter bivalviorum</name>
    <dbReference type="NCBI Taxonomy" id="663364"/>
    <lineage>
        <taxon>Bacteria</taxon>
        <taxon>Pseudomonadati</taxon>
        <taxon>Campylobacterota</taxon>
        <taxon>Epsilonproteobacteria</taxon>
        <taxon>Campylobacterales</taxon>
        <taxon>Arcobacteraceae</taxon>
        <taxon>Halarcobacter</taxon>
    </lineage>
</organism>
<sequence>MLINKNDLPLVAEDFMNDVHFEDVEIINNLYEKLLTYINDSTKENKNIFIDNYQEWYDHTVAHFKGEEEKMLELNFPPYMMHKSEHERCLEQMRLILEHFIKNEDSQILRNYFESDLVNWLINHIHTMDTVTAMFFKTGQSPCHAH</sequence>
<evidence type="ECO:0000256" key="2">
    <source>
        <dbReference type="ARBA" id="ARBA00022723"/>
    </source>
</evidence>
<reference evidence="6 8" key="1">
    <citation type="submission" date="2017-10" db="EMBL/GenBank/DDBJ databases">
        <title>Genomics of the genus Arcobacter.</title>
        <authorList>
            <person name="Perez-Cataluna A."/>
            <person name="Figueras M.J."/>
        </authorList>
    </citation>
    <scope>NUCLEOTIDE SEQUENCE [LARGE SCALE GENOMIC DNA]</scope>
    <source>
        <strain evidence="6 8">CECT 7835</strain>
    </source>
</reference>
<reference evidence="5 7" key="2">
    <citation type="submission" date="2018-07" db="EMBL/GenBank/DDBJ databases">
        <title>Complete genome of the Arcobacter bivalviorum type strain LMG 26154.</title>
        <authorList>
            <person name="Miller W.G."/>
            <person name="Yee E."/>
            <person name="Bono J.L."/>
        </authorList>
    </citation>
    <scope>NUCLEOTIDE SEQUENCE [LARGE SCALE GENOMIC DNA]</scope>
    <source>
        <strain evidence="5 7">LMG 26154</strain>
    </source>
</reference>
<dbReference type="InterPro" id="IPR035938">
    <property type="entry name" value="Hemerythrin-like_sf"/>
</dbReference>
<accession>A0AAX2A7I4</accession>